<dbReference type="InterPro" id="IPR003203">
    <property type="entry name" value="CobU/CobP"/>
</dbReference>
<evidence type="ECO:0000256" key="14">
    <source>
        <dbReference type="PIRNR" id="PIRNR006135"/>
    </source>
</evidence>
<organism evidence="15 16">
    <name type="scientific">Meridianimarinicoccus marinus</name>
    <dbReference type="NCBI Taxonomy" id="3231483"/>
    <lineage>
        <taxon>Bacteria</taxon>
        <taxon>Pseudomonadati</taxon>
        <taxon>Pseudomonadota</taxon>
        <taxon>Alphaproteobacteria</taxon>
        <taxon>Rhodobacterales</taxon>
        <taxon>Paracoccaceae</taxon>
        <taxon>Meridianimarinicoccus</taxon>
    </lineage>
</organism>
<dbReference type="NCBIfam" id="NF004469">
    <property type="entry name" value="PRK05800.1"/>
    <property type="match status" value="1"/>
</dbReference>
<keyword evidence="16" id="KW-1185">Reference proteome</keyword>
<dbReference type="EC" id="2.7.1.156" evidence="14"/>
<comment type="catalytic activity">
    <reaction evidence="2 14">
        <text>adenosylcob(III)inamide phosphate + GTP + H(+) = adenosylcob(III)inamide-GDP + diphosphate</text>
        <dbReference type="Rhea" id="RHEA:22712"/>
        <dbReference type="ChEBI" id="CHEBI:15378"/>
        <dbReference type="ChEBI" id="CHEBI:33019"/>
        <dbReference type="ChEBI" id="CHEBI:37565"/>
        <dbReference type="ChEBI" id="CHEBI:58502"/>
        <dbReference type="ChEBI" id="CHEBI:60487"/>
        <dbReference type="EC" id="2.7.7.62"/>
    </reaction>
</comment>
<evidence type="ECO:0000256" key="11">
    <source>
        <dbReference type="ARBA" id="ARBA00022777"/>
    </source>
</evidence>
<dbReference type="PANTHER" id="PTHR34848:SF1">
    <property type="entry name" value="BIFUNCTIONAL ADENOSYLCOBALAMIN BIOSYNTHESIS PROTEIN COBU"/>
    <property type="match status" value="1"/>
</dbReference>
<dbReference type="Proteomes" id="UP001553161">
    <property type="component" value="Unassembled WGS sequence"/>
</dbReference>
<dbReference type="Gene3D" id="3.40.50.300">
    <property type="entry name" value="P-loop containing nucleotide triphosphate hydrolases"/>
    <property type="match status" value="1"/>
</dbReference>
<keyword evidence="12 14" id="KW-0067">ATP-binding</keyword>
<dbReference type="InterPro" id="IPR027417">
    <property type="entry name" value="P-loop_NTPase"/>
</dbReference>
<evidence type="ECO:0000256" key="4">
    <source>
        <dbReference type="ARBA" id="ARBA00003889"/>
    </source>
</evidence>
<keyword evidence="11 14" id="KW-0418">Kinase</keyword>
<evidence type="ECO:0000256" key="13">
    <source>
        <dbReference type="ARBA" id="ARBA00023134"/>
    </source>
</evidence>
<comment type="pathway">
    <text evidence="5 14">Cofactor biosynthesis; adenosylcobalamin biosynthesis; adenosylcobalamin from cob(II)yrinate a,c-diamide: step 6/7.</text>
</comment>
<evidence type="ECO:0000256" key="10">
    <source>
        <dbReference type="ARBA" id="ARBA00022741"/>
    </source>
</evidence>
<dbReference type="GO" id="GO:0008820">
    <property type="term" value="F:cobinamide phosphate guanylyltransferase activity"/>
    <property type="evidence" value="ECO:0007669"/>
    <property type="project" value="UniProtKB-EC"/>
</dbReference>
<dbReference type="GO" id="GO:0043752">
    <property type="term" value="F:adenosylcobinamide kinase activity"/>
    <property type="evidence" value="ECO:0007669"/>
    <property type="project" value="UniProtKB-EC"/>
</dbReference>
<dbReference type="EMBL" id="JBFBVU010000002">
    <property type="protein sequence ID" value="MEV8465778.1"/>
    <property type="molecule type" value="Genomic_DNA"/>
</dbReference>
<keyword evidence="15" id="KW-0548">Nucleotidyltransferase</keyword>
<reference evidence="15 16" key="1">
    <citation type="submission" date="2024-07" db="EMBL/GenBank/DDBJ databases">
        <authorList>
            <person name="Kang M."/>
        </authorList>
    </citation>
    <scope>NUCLEOTIDE SEQUENCE [LARGE SCALE GENOMIC DNA]</scope>
    <source>
        <strain evidence="15 16">DFM31</strain>
    </source>
</reference>
<evidence type="ECO:0000256" key="3">
    <source>
        <dbReference type="ARBA" id="ARBA00001522"/>
    </source>
</evidence>
<dbReference type="SUPFAM" id="SSF52540">
    <property type="entry name" value="P-loop containing nucleoside triphosphate hydrolases"/>
    <property type="match status" value="1"/>
</dbReference>
<comment type="pathway">
    <text evidence="6 14">Cofactor biosynthesis; adenosylcobalamin biosynthesis; adenosylcobalamin from cob(II)yrinate a,c-diamide: step 5/7.</text>
</comment>
<dbReference type="Pfam" id="PF02283">
    <property type="entry name" value="CobU"/>
    <property type="match status" value="1"/>
</dbReference>
<sequence>MTKNAVPRLALVTGGAASGKSRFAEALVSGFGRPRVYVATAQAWDDEMRAKIARHRAQRGPDWRQVDAPDDLAGALALAQPEEVLLVDCLTMWLTNRMLAEADLAAESSALAQALARAPGPVVCVTNEVGQGIVPENAMARAFREVQGRLNQQVAAEADLVVAVMSGLPLVLKGRLPHD</sequence>
<dbReference type="RefSeq" id="WP_366191469.1">
    <property type="nucleotide sequence ID" value="NZ_JBFBVU010000002.1"/>
</dbReference>
<evidence type="ECO:0000256" key="9">
    <source>
        <dbReference type="ARBA" id="ARBA00022679"/>
    </source>
</evidence>
<dbReference type="PANTHER" id="PTHR34848">
    <property type="match status" value="1"/>
</dbReference>
<dbReference type="PIRSF" id="PIRSF006135">
    <property type="entry name" value="CobU"/>
    <property type="match status" value="1"/>
</dbReference>
<dbReference type="CDD" id="cd00544">
    <property type="entry name" value="CobU"/>
    <property type="match status" value="1"/>
</dbReference>
<name>A0ABV3L5Z3_9RHOB</name>
<keyword evidence="10 14" id="KW-0547">Nucleotide-binding</keyword>
<evidence type="ECO:0000256" key="7">
    <source>
        <dbReference type="ARBA" id="ARBA00007490"/>
    </source>
</evidence>
<evidence type="ECO:0000313" key="16">
    <source>
        <dbReference type="Proteomes" id="UP001553161"/>
    </source>
</evidence>
<comment type="caution">
    <text evidence="15">The sequence shown here is derived from an EMBL/GenBank/DDBJ whole genome shotgun (WGS) entry which is preliminary data.</text>
</comment>
<evidence type="ECO:0000256" key="8">
    <source>
        <dbReference type="ARBA" id="ARBA00022573"/>
    </source>
</evidence>
<keyword evidence="13 14" id="KW-0342">GTP-binding</keyword>
<evidence type="ECO:0000256" key="6">
    <source>
        <dbReference type="ARBA" id="ARBA00005159"/>
    </source>
</evidence>
<evidence type="ECO:0000256" key="1">
    <source>
        <dbReference type="ARBA" id="ARBA00000312"/>
    </source>
</evidence>
<comment type="catalytic activity">
    <reaction evidence="3">
        <text>adenosylcob(III)inamide + GTP = adenosylcob(III)inamide phosphate + GDP + H(+)</text>
        <dbReference type="Rhea" id="RHEA:15765"/>
        <dbReference type="ChEBI" id="CHEBI:2480"/>
        <dbReference type="ChEBI" id="CHEBI:15378"/>
        <dbReference type="ChEBI" id="CHEBI:37565"/>
        <dbReference type="ChEBI" id="CHEBI:58189"/>
        <dbReference type="ChEBI" id="CHEBI:58502"/>
        <dbReference type="EC" id="2.7.1.156"/>
    </reaction>
</comment>
<evidence type="ECO:0000256" key="5">
    <source>
        <dbReference type="ARBA" id="ARBA00004692"/>
    </source>
</evidence>
<accession>A0ABV3L5Z3</accession>
<keyword evidence="8 14" id="KW-0169">Cobalamin biosynthesis</keyword>
<evidence type="ECO:0000256" key="2">
    <source>
        <dbReference type="ARBA" id="ARBA00000711"/>
    </source>
</evidence>
<comment type="catalytic activity">
    <reaction evidence="1 14">
        <text>adenosylcob(III)inamide + ATP = adenosylcob(III)inamide phosphate + ADP + H(+)</text>
        <dbReference type="Rhea" id="RHEA:15769"/>
        <dbReference type="ChEBI" id="CHEBI:2480"/>
        <dbReference type="ChEBI" id="CHEBI:15378"/>
        <dbReference type="ChEBI" id="CHEBI:30616"/>
        <dbReference type="ChEBI" id="CHEBI:58502"/>
        <dbReference type="ChEBI" id="CHEBI:456216"/>
        <dbReference type="EC" id="2.7.1.156"/>
    </reaction>
</comment>
<evidence type="ECO:0000256" key="12">
    <source>
        <dbReference type="ARBA" id="ARBA00022840"/>
    </source>
</evidence>
<comment type="similarity">
    <text evidence="7 14">Belongs to the CobU/CobP family.</text>
</comment>
<dbReference type="EC" id="2.7.7.62" evidence="14"/>
<keyword evidence="9 14" id="KW-0808">Transferase</keyword>
<comment type="function">
    <text evidence="4 14">Catalyzes ATP-dependent phosphorylation of adenosylcobinamide and addition of GMP to adenosylcobinamide phosphate.</text>
</comment>
<gene>
    <name evidence="15" type="primary">cobU</name>
    <name evidence="15" type="ORF">AB0T83_03145</name>
</gene>
<proteinExistence type="inferred from homology"/>
<protein>
    <recommendedName>
        <fullName evidence="14">Bifunctional adenosylcobalamin biosynthesis protein</fullName>
        <ecNumber evidence="14">2.7.1.156</ecNumber>
        <ecNumber evidence="14">2.7.7.62</ecNumber>
    </recommendedName>
</protein>
<evidence type="ECO:0000313" key="15">
    <source>
        <dbReference type="EMBL" id="MEV8465778.1"/>
    </source>
</evidence>